<reference evidence="5" key="1">
    <citation type="submission" date="2016-10" db="EMBL/GenBank/DDBJ databases">
        <authorList>
            <person name="Varghese N."/>
            <person name="Submissions S."/>
        </authorList>
    </citation>
    <scope>NUCLEOTIDE SEQUENCE [LARGE SCALE GENOMIC DNA]</scope>
    <source>
        <strain evidence="5">DSM 3669</strain>
    </source>
</reference>
<dbReference type="Proteomes" id="UP000199584">
    <property type="component" value="Unassembled WGS sequence"/>
</dbReference>
<name>A0A1I6DGV3_9FIRM</name>
<evidence type="ECO:0000256" key="2">
    <source>
        <dbReference type="ARBA" id="ARBA00023315"/>
    </source>
</evidence>
<dbReference type="NCBIfam" id="NF003274">
    <property type="entry name" value="PRK04262.1"/>
    <property type="match status" value="1"/>
</dbReference>
<dbReference type="CDD" id="cd00827">
    <property type="entry name" value="init_cond_enzymes"/>
    <property type="match status" value="1"/>
</dbReference>
<feature type="domain" description="Beta-ketoacyl-[acyl-carrier-protein] synthase III C-terminal" evidence="3">
    <location>
        <begin position="217"/>
        <end position="298"/>
    </location>
</feature>
<sequence length="336" mass="36477">MMTKNIVSYGVYLPFLRIKRDEYVNALGSCSAAIKEKAVMDIDEDVITMAVEAARDAIADVDISQIGVLTLASTNFPYQEKVMTGTVIEALRLNKNVLTCQHGNSALAGTEAFLAALGMLEQTEQKYALVIVSDSLSADASMDIEHGFGAAACAFVLAKDEPGLEFEGAYAYTGESMGLRYRLPGETSVRDIGVKTYATQAYNDTVKNAVWGLLGQLGRNPVDYSHVILHQNDVKTASALGKKIGFNEEQMKEGLLFNLVGDTGACSAMLGLCQVLDNIASNDKVIVCSYGSGAGSHALSFKSTNQLLKRTKSFKAMLNKKQYINYIQYLKLKRNI</sequence>
<dbReference type="Pfam" id="PF08541">
    <property type="entry name" value="ACP_syn_III_C"/>
    <property type="match status" value="1"/>
</dbReference>
<proteinExistence type="predicted"/>
<organism evidence="4 5">
    <name type="scientific">Desulfoscipio geothermicus DSM 3669</name>
    <dbReference type="NCBI Taxonomy" id="1121426"/>
    <lineage>
        <taxon>Bacteria</taxon>
        <taxon>Bacillati</taxon>
        <taxon>Bacillota</taxon>
        <taxon>Clostridia</taxon>
        <taxon>Eubacteriales</taxon>
        <taxon>Desulfallaceae</taxon>
        <taxon>Desulfoscipio</taxon>
    </lineage>
</organism>
<evidence type="ECO:0000259" key="3">
    <source>
        <dbReference type="Pfam" id="PF08541"/>
    </source>
</evidence>
<gene>
    <name evidence="4" type="ORF">SAMN05660706_110122</name>
</gene>
<dbReference type="RefSeq" id="WP_092482931.1">
    <property type="nucleotide sequence ID" value="NZ_FOYM01000010.1"/>
</dbReference>
<dbReference type="Gene3D" id="3.40.47.10">
    <property type="match status" value="1"/>
</dbReference>
<keyword evidence="1" id="KW-0808">Transferase</keyword>
<dbReference type="STRING" id="39060.SAMN05660706_110122"/>
<keyword evidence="2" id="KW-0012">Acyltransferase</keyword>
<evidence type="ECO:0000256" key="1">
    <source>
        <dbReference type="ARBA" id="ARBA00022679"/>
    </source>
</evidence>
<dbReference type="EMBL" id="FOYM01000010">
    <property type="protein sequence ID" value="SFR04664.1"/>
    <property type="molecule type" value="Genomic_DNA"/>
</dbReference>
<dbReference type="InterPro" id="IPR016039">
    <property type="entry name" value="Thiolase-like"/>
</dbReference>
<accession>A0A1I6DGV3</accession>
<evidence type="ECO:0000313" key="4">
    <source>
        <dbReference type="EMBL" id="SFR04664.1"/>
    </source>
</evidence>
<dbReference type="PANTHER" id="PTHR34069">
    <property type="entry name" value="3-OXOACYL-[ACYL-CARRIER-PROTEIN] SYNTHASE 3"/>
    <property type="match status" value="1"/>
</dbReference>
<dbReference type="GO" id="GO:0044550">
    <property type="term" value="P:secondary metabolite biosynthetic process"/>
    <property type="evidence" value="ECO:0007669"/>
    <property type="project" value="TreeGrafter"/>
</dbReference>
<dbReference type="OrthoDB" id="9785144at2"/>
<dbReference type="AlphaFoldDB" id="A0A1I6DGV3"/>
<dbReference type="SUPFAM" id="SSF53901">
    <property type="entry name" value="Thiolase-like"/>
    <property type="match status" value="2"/>
</dbReference>
<protein>
    <submittedName>
        <fullName evidence="4">Hydroxymethylglutaryl-CoA synthase</fullName>
    </submittedName>
</protein>
<dbReference type="PANTHER" id="PTHR34069:SF2">
    <property type="entry name" value="BETA-KETOACYL-[ACYL-CARRIER-PROTEIN] SYNTHASE III"/>
    <property type="match status" value="1"/>
</dbReference>
<dbReference type="GO" id="GO:0016746">
    <property type="term" value="F:acyltransferase activity"/>
    <property type="evidence" value="ECO:0007669"/>
    <property type="project" value="UniProtKB-KW"/>
</dbReference>
<dbReference type="InterPro" id="IPR013747">
    <property type="entry name" value="ACP_syn_III_C"/>
</dbReference>
<keyword evidence="5" id="KW-1185">Reference proteome</keyword>
<evidence type="ECO:0000313" key="5">
    <source>
        <dbReference type="Proteomes" id="UP000199584"/>
    </source>
</evidence>